<dbReference type="Proteomes" id="UP000504608">
    <property type="component" value="Unplaced"/>
</dbReference>
<dbReference type="InterPro" id="IPR012677">
    <property type="entry name" value="Nucleotide-bd_a/b_plait_sf"/>
</dbReference>
<feature type="compositionally biased region" description="Basic and acidic residues" evidence="3">
    <location>
        <begin position="271"/>
        <end position="286"/>
    </location>
</feature>
<dbReference type="CDD" id="cd00590">
    <property type="entry name" value="RRM_SF"/>
    <property type="match status" value="1"/>
</dbReference>
<feature type="domain" description="RRM" evidence="4">
    <location>
        <begin position="196"/>
        <end position="274"/>
    </location>
</feature>
<organism evidence="5 6">
    <name type="scientific">Cucurbita maxima</name>
    <name type="common">Pumpkin</name>
    <name type="synonym">Winter squash</name>
    <dbReference type="NCBI Taxonomy" id="3661"/>
    <lineage>
        <taxon>Eukaryota</taxon>
        <taxon>Viridiplantae</taxon>
        <taxon>Streptophyta</taxon>
        <taxon>Embryophyta</taxon>
        <taxon>Tracheophyta</taxon>
        <taxon>Spermatophyta</taxon>
        <taxon>Magnoliopsida</taxon>
        <taxon>eudicotyledons</taxon>
        <taxon>Gunneridae</taxon>
        <taxon>Pentapetalae</taxon>
        <taxon>rosids</taxon>
        <taxon>fabids</taxon>
        <taxon>Cucurbitales</taxon>
        <taxon>Cucurbitaceae</taxon>
        <taxon>Cucurbiteae</taxon>
        <taxon>Cucurbita</taxon>
    </lineage>
</organism>
<dbReference type="RefSeq" id="XP_023007582.1">
    <property type="nucleotide sequence ID" value="XM_023151814.1"/>
</dbReference>
<evidence type="ECO:0000313" key="5">
    <source>
        <dbReference type="Proteomes" id="UP000504608"/>
    </source>
</evidence>
<evidence type="ECO:0000256" key="1">
    <source>
        <dbReference type="ARBA" id="ARBA00022884"/>
    </source>
</evidence>
<dbReference type="PANTHER" id="PTHR48025:SF6">
    <property type="entry name" value="RRM DOMAIN-CONTAINING PROTEIN"/>
    <property type="match status" value="1"/>
</dbReference>
<dbReference type="KEGG" id="cmax:111500156"/>
<feature type="compositionally biased region" description="Polar residues" evidence="3">
    <location>
        <begin position="288"/>
        <end position="303"/>
    </location>
</feature>
<protein>
    <submittedName>
        <fullName evidence="6">29 kDa ribonucleoprotein A, chloroplastic</fullName>
    </submittedName>
</protein>
<dbReference type="Pfam" id="PF00076">
    <property type="entry name" value="RRM_1"/>
    <property type="match status" value="2"/>
</dbReference>
<dbReference type="AlphaFoldDB" id="A0A6J1KZ42"/>
<dbReference type="Gene3D" id="3.30.70.330">
    <property type="match status" value="2"/>
</dbReference>
<keyword evidence="6" id="KW-0687">Ribonucleoprotein</keyword>
<keyword evidence="5" id="KW-1185">Reference proteome</keyword>
<dbReference type="InterPro" id="IPR050502">
    <property type="entry name" value="Euk_RNA-bind_prot"/>
</dbReference>
<dbReference type="GO" id="GO:0009535">
    <property type="term" value="C:chloroplast thylakoid membrane"/>
    <property type="evidence" value="ECO:0007669"/>
    <property type="project" value="TreeGrafter"/>
</dbReference>
<feature type="domain" description="RRM" evidence="4">
    <location>
        <begin position="100"/>
        <end position="177"/>
    </location>
</feature>
<dbReference type="InterPro" id="IPR035979">
    <property type="entry name" value="RBD_domain_sf"/>
</dbReference>
<dbReference type="OrthoDB" id="439808at2759"/>
<dbReference type="PANTHER" id="PTHR48025">
    <property type="entry name" value="OS02G0815200 PROTEIN"/>
    <property type="match status" value="1"/>
</dbReference>
<dbReference type="InterPro" id="IPR000504">
    <property type="entry name" value="RRM_dom"/>
</dbReference>
<dbReference type="GeneID" id="111500156"/>
<dbReference type="PROSITE" id="PS50102">
    <property type="entry name" value="RRM"/>
    <property type="match status" value="2"/>
</dbReference>
<sequence>MATLESAIPIISQYIASSSSSSSSSSSKLSFHKLPSAIKLRISFSSPLLSLNPTTAVSPLPLFLTNPWRNRGGGDRFCSAVQEVSLEEASEENQDVNQKRKLYIFNLPWSFSVVDIKEQFGQCGTVTDVEIIKQKNGRSRGFAFVTMASPDEAQAAIQKFDSQEISGRVIKVEFAKRLKKPPPPKPPGPPPGETVHKLYVSNLAWKARSTNLREFFSENFNPIAARVVFDSPSGKSAGYGFVSFATREEAETALSSLEGKELMGRPLRLKFSERSVVKSETPKEDTVESQPEESQIPSDSTSD</sequence>
<dbReference type="SUPFAM" id="SSF54928">
    <property type="entry name" value="RNA-binding domain, RBD"/>
    <property type="match status" value="2"/>
</dbReference>
<accession>A0A6J1KZ42</accession>
<keyword evidence="1 2" id="KW-0694">RNA-binding</keyword>
<feature type="region of interest" description="Disordered" evidence="3">
    <location>
        <begin position="271"/>
        <end position="303"/>
    </location>
</feature>
<name>A0A6J1KZ42_CUCMA</name>
<evidence type="ECO:0000256" key="2">
    <source>
        <dbReference type="PROSITE-ProRule" id="PRU00176"/>
    </source>
</evidence>
<reference evidence="6" key="1">
    <citation type="submission" date="2025-08" db="UniProtKB">
        <authorList>
            <consortium name="RefSeq"/>
        </authorList>
    </citation>
    <scope>IDENTIFICATION</scope>
    <source>
        <tissue evidence="6">Young leaves</tissue>
    </source>
</reference>
<gene>
    <name evidence="6" type="primary">LOC111500156</name>
</gene>
<dbReference type="GO" id="GO:0003729">
    <property type="term" value="F:mRNA binding"/>
    <property type="evidence" value="ECO:0007669"/>
    <property type="project" value="TreeGrafter"/>
</dbReference>
<proteinExistence type="predicted"/>
<evidence type="ECO:0000313" key="6">
    <source>
        <dbReference type="RefSeq" id="XP_023007582.1"/>
    </source>
</evidence>
<dbReference type="GO" id="GO:1990904">
    <property type="term" value="C:ribonucleoprotein complex"/>
    <property type="evidence" value="ECO:0007669"/>
    <property type="project" value="UniProtKB-KW"/>
</dbReference>
<evidence type="ECO:0000259" key="4">
    <source>
        <dbReference type="PROSITE" id="PS50102"/>
    </source>
</evidence>
<dbReference type="SMART" id="SM00360">
    <property type="entry name" value="RRM"/>
    <property type="match status" value="2"/>
</dbReference>
<dbReference type="GO" id="GO:1901259">
    <property type="term" value="P:chloroplast rRNA processing"/>
    <property type="evidence" value="ECO:0007669"/>
    <property type="project" value="TreeGrafter"/>
</dbReference>
<evidence type="ECO:0000256" key="3">
    <source>
        <dbReference type="SAM" id="MobiDB-lite"/>
    </source>
</evidence>